<dbReference type="EC" id="1.14.11.18" evidence="2"/>
<evidence type="ECO:0000256" key="1">
    <source>
        <dbReference type="ARBA" id="ARBA00005830"/>
    </source>
</evidence>
<dbReference type="Gene3D" id="2.60.120.620">
    <property type="entry name" value="q2cbj1_9rhob like domain"/>
    <property type="match status" value="1"/>
</dbReference>
<dbReference type="GO" id="GO:0048244">
    <property type="term" value="F:phytanoyl-CoA dioxygenase activity"/>
    <property type="evidence" value="ECO:0007669"/>
    <property type="project" value="UniProtKB-EC"/>
</dbReference>
<name>A0AAV5TYK9_9BILA</name>
<evidence type="ECO:0000256" key="4">
    <source>
        <dbReference type="ARBA" id="ARBA00034924"/>
    </source>
</evidence>
<evidence type="ECO:0000313" key="5">
    <source>
        <dbReference type="EMBL" id="GMS99345.1"/>
    </source>
</evidence>
<dbReference type="GO" id="GO:0001561">
    <property type="term" value="P:fatty acid alpha-oxidation"/>
    <property type="evidence" value="ECO:0007669"/>
    <property type="project" value="InterPro"/>
</dbReference>
<sequence length="233" mass="26408">ICESPRSDFPLINVMRDVSVLKNEQNKRNMDSVTKIMDWMGFHRLSSQSSFQIVSIVKALIGDGVSSNICSMNTMMFNKPPDTGSLTSRHPLHQDLQYFPFRPAEGICCAWTALVPVNRQNGCLVVLPGTHKGELKKHAYPKWEGGVNLAYYGIQDFDPNAPRTYVEMDAGDTVFFHPLLIHGSGANKSNVFRRAISDHYANDDVCRYYLPEDLAHDETVNEMREVVQERLQK</sequence>
<dbReference type="PANTHER" id="PTHR21308">
    <property type="entry name" value="PHYTANOYL-COA ALPHA-HYDROXYLASE"/>
    <property type="match status" value="1"/>
</dbReference>
<feature type="non-terminal residue" evidence="5">
    <location>
        <position position="233"/>
    </location>
</feature>
<dbReference type="SUPFAM" id="SSF51197">
    <property type="entry name" value="Clavaminate synthase-like"/>
    <property type="match status" value="1"/>
</dbReference>
<comment type="caution">
    <text evidence="5">The sequence shown here is derived from an EMBL/GenBank/DDBJ whole genome shotgun (WGS) entry which is preliminary data.</text>
</comment>
<dbReference type="Pfam" id="PF05721">
    <property type="entry name" value="PhyH"/>
    <property type="match status" value="1"/>
</dbReference>
<proteinExistence type="inferred from homology"/>
<evidence type="ECO:0000256" key="2">
    <source>
        <dbReference type="ARBA" id="ARBA00034809"/>
    </source>
</evidence>
<comment type="similarity">
    <text evidence="1">Belongs to the PhyH family.</text>
</comment>
<dbReference type="InterPro" id="IPR047128">
    <property type="entry name" value="PhyH"/>
</dbReference>
<dbReference type="AlphaFoldDB" id="A0AAV5TYK9"/>
<accession>A0AAV5TYK9</accession>
<dbReference type="Proteomes" id="UP001432027">
    <property type="component" value="Unassembled WGS sequence"/>
</dbReference>
<evidence type="ECO:0000256" key="3">
    <source>
        <dbReference type="ARBA" id="ARBA00034921"/>
    </source>
</evidence>
<protein>
    <recommendedName>
        <fullName evidence="2">phytanoyl-CoA dioxygenase</fullName>
        <ecNumber evidence="2">1.14.11.18</ecNumber>
    </recommendedName>
    <alternativeName>
        <fullName evidence="3">Phytanic acid oxidase</fullName>
    </alternativeName>
    <alternativeName>
        <fullName evidence="4">Phytanoyl-CoA alpha-hydroxylase</fullName>
    </alternativeName>
</protein>
<dbReference type="PANTHER" id="PTHR21308:SF1">
    <property type="entry name" value="PHYTANOYL-COA DIOXYGENASE, PEROXISOMAL"/>
    <property type="match status" value="1"/>
</dbReference>
<reference evidence="5" key="1">
    <citation type="submission" date="2023-10" db="EMBL/GenBank/DDBJ databases">
        <title>Genome assembly of Pristionchus species.</title>
        <authorList>
            <person name="Yoshida K."/>
            <person name="Sommer R.J."/>
        </authorList>
    </citation>
    <scope>NUCLEOTIDE SEQUENCE</scope>
    <source>
        <strain evidence="5">RS0144</strain>
    </source>
</reference>
<evidence type="ECO:0000313" key="6">
    <source>
        <dbReference type="Proteomes" id="UP001432027"/>
    </source>
</evidence>
<dbReference type="EMBL" id="BTSX01000005">
    <property type="protein sequence ID" value="GMS99345.1"/>
    <property type="molecule type" value="Genomic_DNA"/>
</dbReference>
<organism evidence="5 6">
    <name type="scientific">Pristionchus entomophagus</name>
    <dbReference type="NCBI Taxonomy" id="358040"/>
    <lineage>
        <taxon>Eukaryota</taxon>
        <taxon>Metazoa</taxon>
        <taxon>Ecdysozoa</taxon>
        <taxon>Nematoda</taxon>
        <taxon>Chromadorea</taxon>
        <taxon>Rhabditida</taxon>
        <taxon>Rhabditina</taxon>
        <taxon>Diplogasteromorpha</taxon>
        <taxon>Diplogasteroidea</taxon>
        <taxon>Neodiplogasteridae</taxon>
        <taxon>Pristionchus</taxon>
    </lineage>
</organism>
<gene>
    <name evidence="5" type="ORF">PENTCL1PPCAC_21520</name>
</gene>
<keyword evidence="6" id="KW-1185">Reference proteome</keyword>
<feature type="non-terminal residue" evidence="5">
    <location>
        <position position="1"/>
    </location>
</feature>
<dbReference type="InterPro" id="IPR008775">
    <property type="entry name" value="Phytyl_CoA_dOase-like"/>
</dbReference>